<evidence type="ECO:0000259" key="1">
    <source>
        <dbReference type="Pfam" id="PF06742"/>
    </source>
</evidence>
<keyword evidence="3" id="KW-1185">Reference proteome</keyword>
<dbReference type="InterPro" id="IPR010621">
    <property type="entry name" value="DUF1214"/>
</dbReference>
<reference evidence="2" key="1">
    <citation type="journal article" date="2014" name="Int. J. Syst. Evol. Microbiol.">
        <title>Complete genome sequence of Corynebacterium casei LMG S-19264T (=DSM 44701T), isolated from a smear-ripened cheese.</title>
        <authorList>
            <consortium name="US DOE Joint Genome Institute (JGI-PGF)"/>
            <person name="Walter F."/>
            <person name="Albersmeier A."/>
            <person name="Kalinowski J."/>
            <person name="Ruckert C."/>
        </authorList>
    </citation>
    <scope>NUCLEOTIDE SEQUENCE</scope>
    <source>
        <strain evidence="2">VKM B-2748</strain>
    </source>
</reference>
<dbReference type="Proteomes" id="UP001143309">
    <property type="component" value="Unassembled WGS sequence"/>
</dbReference>
<organism evidence="2 3">
    <name type="scientific">Methylopila turkensis</name>
    <dbReference type="NCBI Taxonomy" id="1437816"/>
    <lineage>
        <taxon>Bacteria</taxon>
        <taxon>Pseudomonadati</taxon>
        <taxon>Pseudomonadota</taxon>
        <taxon>Alphaproteobacteria</taxon>
        <taxon>Hyphomicrobiales</taxon>
        <taxon>Methylopilaceae</taxon>
        <taxon>Methylopila</taxon>
    </lineage>
</organism>
<dbReference type="RefSeq" id="WP_271200169.1">
    <property type="nucleotide sequence ID" value="NZ_BSFL01000002.1"/>
</dbReference>
<dbReference type="Pfam" id="PF06742">
    <property type="entry name" value="DUF1214"/>
    <property type="match status" value="1"/>
</dbReference>
<name>A0A9W6JNU6_9HYPH</name>
<dbReference type="SUPFAM" id="SSF160935">
    <property type="entry name" value="VPA0735-like"/>
    <property type="match status" value="1"/>
</dbReference>
<feature type="domain" description="DUF1214" evidence="1">
    <location>
        <begin position="73"/>
        <end position="170"/>
    </location>
</feature>
<dbReference type="AlphaFoldDB" id="A0A9W6JNU6"/>
<proteinExistence type="predicted"/>
<comment type="caution">
    <text evidence="2">The sequence shown here is derived from an EMBL/GenBank/DDBJ whole genome shotgun (WGS) entry which is preliminary data.</text>
</comment>
<dbReference type="InterPro" id="IPR037049">
    <property type="entry name" value="DUF1214_C_sf"/>
</dbReference>
<evidence type="ECO:0000313" key="3">
    <source>
        <dbReference type="Proteomes" id="UP001143309"/>
    </source>
</evidence>
<sequence length="193" mass="20162">MRLILQVVLAFTIAAGLGLGATWWSLTQASPPFGALAIGPWRATPDVGGLGADPYLRAWIARSGEAPLAYGDGLSFDATTDDAGRPLDAACDYRLEGDLPAARLWTLAAFTPTGGRLANPLGRFATSSAETVRMAGRPIAIELARDARPGDWLPLGGEGSFTLRLALYDTALGTPLARSAPTALLAIIRGTCR</sequence>
<protein>
    <submittedName>
        <fullName evidence="2">Membrane protein</fullName>
    </submittedName>
</protein>
<dbReference type="InterPro" id="IPR012038">
    <property type="entry name" value="UCP009471"/>
</dbReference>
<dbReference type="Gene3D" id="2.60.120.600">
    <property type="entry name" value="Domain of unknown function DUF1214, C-terminal domain"/>
    <property type="match status" value="1"/>
</dbReference>
<gene>
    <name evidence="2" type="ORF">GCM10008174_14090</name>
</gene>
<dbReference type="EMBL" id="BSFL01000002">
    <property type="protein sequence ID" value="GLK79668.1"/>
    <property type="molecule type" value="Genomic_DNA"/>
</dbReference>
<dbReference type="PIRSF" id="PIRSF009471">
    <property type="entry name" value="UCP009471"/>
    <property type="match status" value="1"/>
</dbReference>
<reference evidence="2" key="2">
    <citation type="submission" date="2023-01" db="EMBL/GenBank/DDBJ databases">
        <authorList>
            <person name="Sun Q."/>
            <person name="Evtushenko L."/>
        </authorList>
    </citation>
    <scope>NUCLEOTIDE SEQUENCE</scope>
    <source>
        <strain evidence="2">VKM B-2748</strain>
    </source>
</reference>
<evidence type="ECO:0000313" key="2">
    <source>
        <dbReference type="EMBL" id="GLK79668.1"/>
    </source>
</evidence>
<accession>A0A9W6JNU6</accession>